<gene>
    <name evidence="2" type="ORF">KQX54_010031</name>
</gene>
<dbReference type="Proteomes" id="UP000826195">
    <property type="component" value="Unassembled WGS sequence"/>
</dbReference>
<organism evidence="2 3">
    <name type="scientific">Cotesia glomerata</name>
    <name type="common">Lepidopteran parasitic wasp</name>
    <name type="synonym">Apanteles glomeratus</name>
    <dbReference type="NCBI Taxonomy" id="32391"/>
    <lineage>
        <taxon>Eukaryota</taxon>
        <taxon>Metazoa</taxon>
        <taxon>Ecdysozoa</taxon>
        <taxon>Arthropoda</taxon>
        <taxon>Hexapoda</taxon>
        <taxon>Insecta</taxon>
        <taxon>Pterygota</taxon>
        <taxon>Neoptera</taxon>
        <taxon>Endopterygota</taxon>
        <taxon>Hymenoptera</taxon>
        <taxon>Apocrita</taxon>
        <taxon>Ichneumonoidea</taxon>
        <taxon>Braconidae</taxon>
        <taxon>Microgastrinae</taxon>
        <taxon>Cotesia</taxon>
    </lineage>
</organism>
<evidence type="ECO:0000313" key="3">
    <source>
        <dbReference type="Proteomes" id="UP000826195"/>
    </source>
</evidence>
<name>A0AAV7J448_COTGL</name>
<keyword evidence="1" id="KW-0472">Membrane</keyword>
<keyword evidence="1" id="KW-1133">Transmembrane helix</keyword>
<dbReference type="EMBL" id="JAHXZJ010000002">
    <property type="protein sequence ID" value="KAH0564184.1"/>
    <property type="molecule type" value="Genomic_DNA"/>
</dbReference>
<keyword evidence="3" id="KW-1185">Reference proteome</keyword>
<keyword evidence="1" id="KW-0812">Transmembrane</keyword>
<accession>A0AAV7J448</accession>
<evidence type="ECO:0000313" key="2">
    <source>
        <dbReference type="EMBL" id="KAH0564184.1"/>
    </source>
</evidence>
<sequence>MKRTVVVPKGRRIKVVKKDKELYFYVLNRASAIYQYLISGNVKDVQSSYLRCSIDIHEISYTGQLPKEFCQVQGYVKTAIPPTPTSYCAEMPTNSFTLFDSAEKLCYGQLALVLLLLLLLLPATEREIKKAEKGKTKKLSQAGIQVYKCSLLGAIPPQRRVPVFAYNRSLIKFQRAFFRNHTTVDSRLRLYIVQYIGEAHA</sequence>
<comment type="caution">
    <text evidence="2">The sequence shown here is derived from an EMBL/GenBank/DDBJ whole genome shotgun (WGS) entry which is preliminary data.</text>
</comment>
<feature type="transmembrane region" description="Helical" evidence="1">
    <location>
        <begin position="21"/>
        <end position="38"/>
    </location>
</feature>
<reference evidence="2 3" key="1">
    <citation type="journal article" date="2021" name="J. Hered.">
        <title>A chromosome-level genome assembly of the parasitoid wasp, Cotesia glomerata (Hymenoptera: Braconidae).</title>
        <authorList>
            <person name="Pinto B.J."/>
            <person name="Weis J.J."/>
            <person name="Gamble T."/>
            <person name="Ode P.J."/>
            <person name="Paul R."/>
            <person name="Zaspel J.M."/>
        </authorList>
    </citation>
    <scope>NUCLEOTIDE SEQUENCE [LARGE SCALE GENOMIC DNA]</scope>
    <source>
        <strain evidence="2">CgM1</strain>
    </source>
</reference>
<proteinExistence type="predicted"/>
<feature type="transmembrane region" description="Helical" evidence="1">
    <location>
        <begin position="107"/>
        <end position="124"/>
    </location>
</feature>
<evidence type="ECO:0000256" key="1">
    <source>
        <dbReference type="SAM" id="Phobius"/>
    </source>
</evidence>
<protein>
    <submittedName>
        <fullName evidence="2">Uncharacterized protein</fullName>
    </submittedName>
</protein>
<dbReference type="AlphaFoldDB" id="A0AAV7J448"/>